<dbReference type="EMBL" id="FYEK01000027">
    <property type="protein sequence ID" value="SNB64461.1"/>
    <property type="molecule type" value="Genomic_DNA"/>
</dbReference>
<dbReference type="Proteomes" id="UP000197025">
    <property type="component" value="Unassembled WGS sequence"/>
</dbReference>
<dbReference type="InterPro" id="IPR024185">
    <property type="entry name" value="FTHF_cligase-like_sf"/>
</dbReference>
<keyword evidence="3" id="KW-1185">Reference proteome</keyword>
<protein>
    <submittedName>
        <fullName evidence="2">L-lactate dehydrogenase complex protein LldG</fullName>
    </submittedName>
</protein>
<dbReference type="Pfam" id="PF02589">
    <property type="entry name" value="LUD_dom"/>
    <property type="match status" value="1"/>
</dbReference>
<dbReference type="PANTHER" id="PTHR43682">
    <property type="entry name" value="LACTATE UTILIZATION PROTEIN C"/>
    <property type="match status" value="1"/>
</dbReference>
<proteinExistence type="predicted"/>
<dbReference type="AlphaFoldDB" id="A0A212QXW0"/>
<evidence type="ECO:0000313" key="3">
    <source>
        <dbReference type="Proteomes" id="UP000197025"/>
    </source>
</evidence>
<name>A0A212QXW0_9CHLR</name>
<dbReference type="InterPro" id="IPR037171">
    <property type="entry name" value="NagB/RpiA_transferase-like"/>
</dbReference>
<dbReference type="InParanoid" id="A0A212QXW0"/>
<dbReference type="Gene3D" id="3.40.50.10420">
    <property type="entry name" value="NagB/RpiA/CoA transferase-like"/>
    <property type="match status" value="1"/>
</dbReference>
<evidence type="ECO:0000259" key="1">
    <source>
        <dbReference type="Pfam" id="PF02589"/>
    </source>
</evidence>
<evidence type="ECO:0000313" key="2">
    <source>
        <dbReference type="EMBL" id="SNB64461.1"/>
    </source>
</evidence>
<gene>
    <name evidence="2" type="ORF">SAMN02746019_00008270</name>
</gene>
<dbReference type="OrthoDB" id="9794157at2"/>
<reference evidence="3" key="1">
    <citation type="submission" date="2017-06" db="EMBL/GenBank/DDBJ databases">
        <authorList>
            <person name="Varghese N."/>
            <person name="Submissions S."/>
        </authorList>
    </citation>
    <scope>NUCLEOTIDE SEQUENCE [LARGE SCALE GENOMIC DNA]</scope>
    <source>
        <strain evidence="3">JAD2</strain>
    </source>
</reference>
<dbReference type="PANTHER" id="PTHR43682:SF1">
    <property type="entry name" value="LACTATE UTILIZATION PROTEIN C"/>
    <property type="match status" value="1"/>
</dbReference>
<dbReference type="RefSeq" id="WP_159461620.1">
    <property type="nucleotide sequence ID" value="NZ_FYEK01000027.1"/>
</dbReference>
<sequence length="230" mass="24890">MTHPVLERVRRQVTRRPMPSGPVPRWPLDAPRGSAAALERLQAAWTAVGVAFVHCPTEAAAFREIVARLQERKVRHVLMDARTHRAYPGLREALEDAGLTVMSGGLPREEGPRYLGLGRWATAEAGITEVVAAFADTGTLWVAGGAGRMRCASLLPPLHIALVRRAQVFPCLAAWLAEARASGALMEWVEESSALIAITGPSRTSDIEKTLTLGVHGPREVIAFLIEEAV</sequence>
<organism evidence="2 3">
    <name type="scientific">Thermoflexus hugenholtzii JAD2</name>
    <dbReference type="NCBI Taxonomy" id="877466"/>
    <lineage>
        <taxon>Bacteria</taxon>
        <taxon>Bacillati</taxon>
        <taxon>Chloroflexota</taxon>
        <taxon>Thermoflexia</taxon>
        <taxon>Thermoflexales</taxon>
        <taxon>Thermoflexaceae</taxon>
        <taxon>Thermoflexus</taxon>
    </lineage>
</organism>
<dbReference type="SUPFAM" id="SSF100950">
    <property type="entry name" value="NagB/RpiA/CoA transferase-like"/>
    <property type="match status" value="1"/>
</dbReference>
<accession>A0A212QXW0</accession>
<feature type="domain" description="LUD" evidence="1">
    <location>
        <begin position="39"/>
        <end position="226"/>
    </location>
</feature>
<dbReference type="InterPro" id="IPR003741">
    <property type="entry name" value="LUD_dom"/>
</dbReference>